<evidence type="ECO:0000256" key="2">
    <source>
        <dbReference type="SAM" id="MobiDB-lite"/>
    </source>
</evidence>
<comment type="caution">
    <text evidence="3">The sequence shown here is derived from an EMBL/GenBank/DDBJ whole genome shotgun (WGS) entry which is preliminary data.</text>
</comment>
<keyword evidence="1" id="KW-0175">Coiled coil</keyword>
<dbReference type="PANTHER" id="PTHR19321">
    <property type="entry name" value="PROTEIN REGULATOR OF CYTOKINESIS 1 PRC1-RELATED"/>
    <property type="match status" value="1"/>
</dbReference>
<dbReference type="PANTHER" id="PTHR19321:SF41">
    <property type="entry name" value="FASCETTO-RELATED"/>
    <property type="match status" value="1"/>
</dbReference>
<keyword evidence="4" id="KW-1185">Reference proteome</keyword>
<dbReference type="EMBL" id="BRYA01000176">
    <property type="protein sequence ID" value="GMI42601.1"/>
    <property type="molecule type" value="Genomic_DNA"/>
</dbReference>
<evidence type="ECO:0000313" key="4">
    <source>
        <dbReference type="Proteomes" id="UP001165065"/>
    </source>
</evidence>
<dbReference type="OrthoDB" id="642895at2759"/>
<dbReference type="GO" id="GO:0005737">
    <property type="term" value="C:cytoplasm"/>
    <property type="evidence" value="ECO:0007669"/>
    <property type="project" value="TreeGrafter"/>
</dbReference>
<accession>A0A9W7L9M3</accession>
<proteinExistence type="predicted"/>
<dbReference type="InterPro" id="IPR007145">
    <property type="entry name" value="MAP65_Ase1_PRC1"/>
</dbReference>
<dbReference type="GO" id="GO:0051256">
    <property type="term" value="P:mitotic spindle midzone assembly"/>
    <property type="evidence" value="ECO:0007669"/>
    <property type="project" value="TreeGrafter"/>
</dbReference>
<dbReference type="AlphaFoldDB" id="A0A9W7L9M3"/>
<reference evidence="4" key="1">
    <citation type="journal article" date="2023" name="Commun. Biol.">
        <title>Genome analysis of Parmales, the sister group of diatoms, reveals the evolutionary specialization of diatoms from phago-mixotrophs to photoautotrophs.</title>
        <authorList>
            <person name="Ban H."/>
            <person name="Sato S."/>
            <person name="Yoshikawa S."/>
            <person name="Yamada K."/>
            <person name="Nakamura Y."/>
            <person name="Ichinomiya M."/>
            <person name="Sato N."/>
            <person name="Blanc-Mathieu R."/>
            <person name="Endo H."/>
            <person name="Kuwata A."/>
            <person name="Ogata H."/>
        </authorList>
    </citation>
    <scope>NUCLEOTIDE SEQUENCE [LARGE SCALE GENOMIC DNA]</scope>
</reference>
<dbReference type="Pfam" id="PF03999">
    <property type="entry name" value="MAP65_ASE1"/>
    <property type="match status" value="1"/>
</dbReference>
<protein>
    <submittedName>
        <fullName evidence="3">Uncharacterized protein</fullName>
    </submittedName>
</protein>
<dbReference type="Proteomes" id="UP001165065">
    <property type="component" value="Unassembled WGS sequence"/>
</dbReference>
<organism evidence="3 4">
    <name type="scientific">Triparma columacea</name>
    <dbReference type="NCBI Taxonomy" id="722753"/>
    <lineage>
        <taxon>Eukaryota</taxon>
        <taxon>Sar</taxon>
        <taxon>Stramenopiles</taxon>
        <taxon>Ochrophyta</taxon>
        <taxon>Bolidophyceae</taxon>
        <taxon>Parmales</taxon>
        <taxon>Triparmaceae</taxon>
        <taxon>Triparma</taxon>
    </lineage>
</organism>
<dbReference type="GO" id="GO:1990023">
    <property type="term" value="C:mitotic spindle midzone"/>
    <property type="evidence" value="ECO:0007669"/>
    <property type="project" value="TreeGrafter"/>
</dbReference>
<evidence type="ECO:0000256" key="1">
    <source>
        <dbReference type="SAM" id="Coils"/>
    </source>
</evidence>
<feature type="compositionally biased region" description="Low complexity" evidence="2">
    <location>
        <begin position="93"/>
        <end position="110"/>
    </location>
</feature>
<name>A0A9W7L9M3_9STRA</name>
<feature type="coiled-coil region" evidence="1">
    <location>
        <begin position="179"/>
        <end position="213"/>
    </location>
</feature>
<sequence length="365" mass="41579">MGKPGDLPNHSSCSKFASELSTSFMSAVARMNESWDAIGMTEKEKLRSIKRVVKETMATLETNTMAEEDRKTGLVAGIKKLEEDKRTLLVSLQESDPTPPSSTSQSSLTSTHLQLKRDLDSLHFLKSTRLQDLSPLIKVYDELGGKIAHKRASNIGVEGEEVEVNLKIIPENYISRAGTSALKELISKREDELRELEDKEEMLKMENDKLLDDLGIGAGDLEITPPNVSALNDALKEIRKSRIAKLRTLGEKIGKLWNEMGVEGEVRREFQGKVKETGIREESQEVGEMELQRLRVMKASKQSGEITTIRSEITRHWEYCGYTEEQRKKFTHFYKDAKEDENIREIHQAYLEKVRRREQLEGRIS</sequence>
<gene>
    <name evidence="3" type="ORF">TrCOL_g4581</name>
</gene>
<evidence type="ECO:0000313" key="3">
    <source>
        <dbReference type="EMBL" id="GMI42601.1"/>
    </source>
</evidence>
<feature type="region of interest" description="Disordered" evidence="2">
    <location>
        <begin position="90"/>
        <end position="110"/>
    </location>
</feature>
<dbReference type="GO" id="GO:0008017">
    <property type="term" value="F:microtubule binding"/>
    <property type="evidence" value="ECO:0007669"/>
    <property type="project" value="InterPro"/>
</dbReference>